<protein>
    <submittedName>
        <fullName evidence="1">Uncharacterized protein</fullName>
    </submittedName>
</protein>
<reference evidence="1 2" key="1">
    <citation type="submission" date="2015-02" db="EMBL/GenBank/DDBJ databases">
        <authorList>
            <person name="Ju K.-S."/>
            <person name="Doroghazi J.R."/>
            <person name="Metcalf W."/>
        </authorList>
    </citation>
    <scope>NUCLEOTIDE SEQUENCE [LARGE SCALE GENOMIC DNA]</scope>
    <source>
        <strain evidence="1 2">ATCC 31215</strain>
    </source>
</reference>
<keyword evidence="2" id="KW-1185">Reference proteome</keyword>
<accession>A0A0F2TG95</accession>
<dbReference type="AlphaFoldDB" id="A0A0F2TG95"/>
<name>A0A0F2TG95_STRR3</name>
<gene>
    <name evidence="1" type="ORF">VM95_09545</name>
</gene>
<dbReference type="PATRIC" id="fig|359131.3.peg.1395"/>
<proteinExistence type="predicted"/>
<dbReference type="EMBL" id="JZKH01000014">
    <property type="protein sequence ID" value="KJS62253.1"/>
    <property type="molecule type" value="Genomic_DNA"/>
</dbReference>
<dbReference type="OrthoDB" id="516973at2"/>
<comment type="caution">
    <text evidence="1">The sequence shown here is derived from an EMBL/GenBank/DDBJ whole genome shotgun (WGS) entry which is preliminary data.</text>
</comment>
<evidence type="ECO:0000313" key="1">
    <source>
        <dbReference type="EMBL" id="KJS62253.1"/>
    </source>
</evidence>
<sequence length="105" mass="11081">MVRVLGLVSVSVELTIAMTYVPNMLTGSARLVISVDLTFWSTSVEIGCSKSFGGSEPAPPVHGGNPVALVAFMVGPEPGFSVQEALGRDTASYPWQTYCQAFAPE</sequence>
<organism evidence="1 2">
    <name type="scientific">Streptomyces rubellomurinus (strain ATCC 31215)</name>
    <dbReference type="NCBI Taxonomy" id="359131"/>
    <lineage>
        <taxon>Bacteria</taxon>
        <taxon>Bacillati</taxon>
        <taxon>Actinomycetota</taxon>
        <taxon>Actinomycetes</taxon>
        <taxon>Kitasatosporales</taxon>
        <taxon>Streptomycetaceae</taxon>
        <taxon>Streptomyces</taxon>
    </lineage>
</organism>
<dbReference type="RefSeq" id="WP_045694085.1">
    <property type="nucleotide sequence ID" value="NZ_JZKH01000014.1"/>
</dbReference>
<evidence type="ECO:0000313" key="2">
    <source>
        <dbReference type="Proteomes" id="UP000033699"/>
    </source>
</evidence>
<dbReference type="Proteomes" id="UP000033699">
    <property type="component" value="Unassembled WGS sequence"/>
</dbReference>